<name>A0ABN2NPH6_9PSEU</name>
<evidence type="ECO:0000256" key="1">
    <source>
        <dbReference type="SAM" id="MobiDB-lite"/>
    </source>
</evidence>
<gene>
    <name evidence="3" type="ORF">GCM10009836_72420</name>
</gene>
<dbReference type="SUPFAM" id="SSF52402">
    <property type="entry name" value="Adenine nucleotide alpha hydrolases-like"/>
    <property type="match status" value="1"/>
</dbReference>
<dbReference type="Pfam" id="PF00582">
    <property type="entry name" value="Usp"/>
    <property type="match status" value="1"/>
</dbReference>
<reference evidence="3 4" key="1">
    <citation type="journal article" date="2019" name="Int. J. Syst. Evol. Microbiol.">
        <title>The Global Catalogue of Microorganisms (GCM) 10K type strain sequencing project: providing services to taxonomists for standard genome sequencing and annotation.</title>
        <authorList>
            <consortium name="The Broad Institute Genomics Platform"/>
            <consortium name="The Broad Institute Genome Sequencing Center for Infectious Disease"/>
            <person name="Wu L."/>
            <person name="Ma J."/>
        </authorList>
    </citation>
    <scope>NUCLEOTIDE SEQUENCE [LARGE SCALE GENOMIC DNA]</scope>
    <source>
        <strain evidence="3 4">JCM 16009</strain>
    </source>
</reference>
<keyword evidence="4" id="KW-1185">Reference proteome</keyword>
<dbReference type="RefSeq" id="WP_344428072.1">
    <property type="nucleotide sequence ID" value="NZ_BAAAQK010000032.1"/>
</dbReference>
<organism evidence="3 4">
    <name type="scientific">Pseudonocardia ailaonensis</name>
    <dbReference type="NCBI Taxonomy" id="367279"/>
    <lineage>
        <taxon>Bacteria</taxon>
        <taxon>Bacillati</taxon>
        <taxon>Actinomycetota</taxon>
        <taxon>Actinomycetes</taxon>
        <taxon>Pseudonocardiales</taxon>
        <taxon>Pseudonocardiaceae</taxon>
        <taxon>Pseudonocardia</taxon>
    </lineage>
</organism>
<evidence type="ECO:0000313" key="3">
    <source>
        <dbReference type="EMBL" id="GAA1880640.1"/>
    </source>
</evidence>
<sequence length="267" mass="27695">MSDTSPVVVGIDGSAAALEAVRFAAAQASARRRSLVLVHAVGDGEPAEQRDRVLARARSVAEQTAPALDVRSELAAWDRAAVLAVAAADACLLVVGMAGKNDPPESAARSVALDLLARDVDCPLTVVRAGHRRHRALVVALVDGIGDDDVVAEGALLARSTGTPLVVDSLPAGSRSTDASLAAARRDFPDVEITDGSSSGLEHLLDRAEGTQALVVGLPTGFAHYDAPARVAVRRAPCPVVVVRTSIARSPDRPPRPLTLPTERSRS</sequence>
<feature type="region of interest" description="Disordered" evidence="1">
    <location>
        <begin position="248"/>
        <end position="267"/>
    </location>
</feature>
<proteinExistence type="predicted"/>
<dbReference type="EMBL" id="BAAAQK010000032">
    <property type="protein sequence ID" value="GAA1880640.1"/>
    <property type="molecule type" value="Genomic_DNA"/>
</dbReference>
<evidence type="ECO:0000259" key="2">
    <source>
        <dbReference type="Pfam" id="PF00582"/>
    </source>
</evidence>
<feature type="domain" description="UspA" evidence="2">
    <location>
        <begin position="6"/>
        <end position="128"/>
    </location>
</feature>
<evidence type="ECO:0000313" key="4">
    <source>
        <dbReference type="Proteomes" id="UP001500449"/>
    </source>
</evidence>
<dbReference type="Gene3D" id="3.40.50.620">
    <property type="entry name" value="HUPs"/>
    <property type="match status" value="1"/>
</dbReference>
<dbReference type="InterPro" id="IPR014729">
    <property type="entry name" value="Rossmann-like_a/b/a_fold"/>
</dbReference>
<protein>
    <recommendedName>
        <fullName evidence="2">UspA domain-containing protein</fullName>
    </recommendedName>
</protein>
<comment type="caution">
    <text evidence="3">The sequence shown here is derived from an EMBL/GenBank/DDBJ whole genome shotgun (WGS) entry which is preliminary data.</text>
</comment>
<dbReference type="InterPro" id="IPR006016">
    <property type="entry name" value="UspA"/>
</dbReference>
<dbReference type="Proteomes" id="UP001500449">
    <property type="component" value="Unassembled WGS sequence"/>
</dbReference>
<accession>A0ABN2NPH6</accession>